<dbReference type="PROSITE" id="PS50847">
    <property type="entry name" value="GRAM_POS_ANCHORING"/>
    <property type="match status" value="1"/>
</dbReference>
<reference evidence="9" key="1">
    <citation type="submission" date="2023-03" db="EMBL/GenBank/DDBJ databases">
        <authorList>
            <person name="Shen W."/>
            <person name="Cai J."/>
        </authorList>
    </citation>
    <scope>NUCLEOTIDE SEQUENCE</scope>
    <source>
        <strain evidence="9">P96-3</strain>
    </source>
</reference>
<feature type="signal peptide" evidence="7">
    <location>
        <begin position="1"/>
        <end position="28"/>
    </location>
</feature>
<evidence type="ECO:0000256" key="5">
    <source>
        <dbReference type="SAM" id="MobiDB-lite"/>
    </source>
</evidence>
<evidence type="ECO:0000256" key="6">
    <source>
        <dbReference type="SAM" id="Phobius"/>
    </source>
</evidence>
<evidence type="ECO:0000256" key="3">
    <source>
        <dbReference type="ARBA" id="ARBA00022729"/>
    </source>
</evidence>
<organism evidence="9 10">
    <name type="scientific">Vagococcus carniphilus</name>
    <dbReference type="NCBI Taxonomy" id="218144"/>
    <lineage>
        <taxon>Bacteria</taxon>
        <taxon>Bacillati</taxon>
        <taxon>Bacillota</taxon>
        <taxon>Bacilli</taxon>
        <taxon>Lactobacillales</taxon>
        <taxon>Enterococcaceae</taxon>
        <taxon>Vagococcus</taxon>
    </lineage>
</organism>
<dbReference type="Proteomes" id="UP001268577">
    <property type="component" value="Unassembled WGS sequence"/>
</dbReference>
<keyword evidence="3 7" id="KW-0732">Signal</keyword>
<dbReference type="RefSeq" id="WP_311985042.1">
    <property type="nucleotide sequence ID" value="NZ_JARQBZ010000007.1"/>
</dbReference>
<evidence type="ECO:0000259" key="8">
    <source>
        <dbReference type="PROSITE" id="PS50847"/>
    </source>
</evidence>
<keyword evidence="1" id="KW-0134">Cell wall</keyword>
<evidence type="ECO:0000256" key="1">
    <source>
        <dbReference type="ARBA" id="ARBA00022512"/>
    </source>
</evidence>
<name>A0AAW8U6L7_9ENTE</name>
<evidence type="ECO:0000256" key="7">
    <source>
        <dbReference type="SAM" id="SignalP"/>
    </source>
</evidence>
<evidence type="ECO:0000256" key="4">
    <source>
        <dbReference type="ARBA" id="ARBA00023088"/>
    </source>
</evidence>
<feature type="chain" id="PRO_5043768223" evidence="7">
    <location>
        <begin position="29"/>
        <end position="483"/>
    </location>
</feature>
<protein>
    <submittedName>
        <fullName evidence="9">LPXTG cell wall anchor domain-containing protein</fullName>
    </submittedName>
</protein>
<keyword evidence="6" id="KW-1133">Transmembrane helix</keyword>
<evidence type="ECO:0000313" key="10">
    <source>
        <dbReference type="Proteomes" id="UP001268577"/>
    </source>
</evidence>
<dbReference type="EMBL" id="JARQBZ010000007">
    <property type="protein sequence ID" value="MDT2833412.1"/>
    <property type="molecule type" value="Genomic_DNA"/>
</dbReference>
<dbReference type="InterPro" id="IPR019931">
    <property type="entry name" value="LPXTG_anchor"/>
</dbReference>
<dbReference type="Pfam" id="PF00746">
    <property type="entry name" value="Gram_pos_anchor"/>
    <property type="match status" value="1"/>
</dbReference>
<comment type="caution">
    <text evidence="9">The sequence shown here is derived from an EMBL/GenBank/DDBJ whole genome shotgun (WGS) entry which is preliminary data.</text>
</comment>
<keyword evidence="6" id="KW-0812">Transmembrane</keyword>
<evidence type="ECO:0000313" key="9">
    <source>
        <dbReference type="EMBL" id="MDT2833412.1"/>
    </source>
</evidence>
<evidence type="ECO:0000256" key="2">
    <source>
        <dbReference type="ARBA" id="ARBA00022525"/>
    </source>
</evidence>
<gene>
    <name evidence="9" type="ORF">P7H70_05045</name>
</gene>
<proteinExistence type="predicted"/>
<keyword evidence="6" id="KW-0472">Membrane</keyword>
<keyword evidence="4" id="KW-0572">Peptidoglycan-anchor</keyword>
<accession>A0AAW8U6L7</accession>
<feature type="transmembrane region" description="Helical" evidence="6">
    <location>
        <begin position="449"/>
        <end position="469"/>
    </location>
</feature>
<keyword evidence="2" id="KW-0964">Secreted</keyword>
<dbReference type="AlphaFoldDB" id="A0AAW8U6L7"/>
<feature type="region of interest" description="Disordered" evidence="5">
    <location>
        <begin position="36"/>
        <end position="76"/>
    </location>
</feature>
<sequence>MKKNSLRLSAVVLACVPLLIGGTQLTHAEEVTLNQTASSSEVADAKPQAGESADTTLEKDTTKESGTKEDTQPTKENTLKLEKAISIEGKKGEKGFFNLNLAKINGTDLVGEFEVINNDYFLDNNFIKVQPNLERDATDNKNEKNTLGNAKWTAKKAAKNESIQLTFKADLTDAKTKEALVKQYPNMSFDGQKEVKMKTEPIKVNFKDADKPIDPVKDKAVLPITVANKKDKLVVSVKDSELKATFTAVKNDKIDLKSDGTFTIPEKNKDAKFTEKVTLSLDTADANYKKIAESDAYKGKEIQTEYKDLDAAITRPEVKTINLTYTVKELTAKINGGGTLAFNDVDGVKITGTFKEIKDNEFFSLDAKGNWKAKKPGEGSIDPTFTISKESLAELQKKYPEQELKIETGLLKVNFTETGSGSNQKKYAPVNKKQYAPVKKLPQTGEEKMRFAGIIGIVVLVIVGLIFFMKKKKNDDNANEDNN</sequence>
<dbReference type="NCBIfam" id="TIGR01167">
    <property type="entry name" value="LPXTG_anchor"/>
    <property type="match status" value="1"/>
</dbReference>
<feature type="domain" description="Gram-positive cocci surface proteins LPxTG" evidence="8">
    <location>
        <begin position="441"/>
        <end position="479"/>
    </location>
</feature>
<feature type="compositionally biased region" description="Basic and acidic residues" evidence="5">
    <location>
        <begin position="56"/>
        <end position="76"/>
    </location>
</feature>